<gene>
    <name evidence="8" type="ORF">DOK79_000680</name>
</gene>
<sequence length="225" mass="24740">MKKQHIRYILIGIGLLLILFVGYHLYLQYRTDIHLLLDPQASRKEWMTEIRSHGVTAAIILVVLISLMCAVPGIPTSVIGVLVGLSYGPLLGTAINVSGNALGNILSIALMQHVSFMDHSKKENRWVKAIRRMKHPKIGVMIGYMVPVIPSSVVNFAATSLNLSIRELVLSILIGVVPSSLLYACGGEALFHGKHIKAILLVASVLVLTVLVIIIYRDRRKHAVK</sequence>
<name>A0ABZ2STU5_9ENTE</name>
<keyword evidence="5 6" id="KW-0472">Membrane</keyword>
<keyword evidence="2 6" id="KW-1003">Cell membrane</keyword>
<feature type="transmembrane region" description="Helical" evidence="6">
    <location>
        <begin position="170"/>
        <end position="191"/>
    </location>
</feature>
<keyword evidence="9" id="KW-1185">Reference proteome</keyword>
<feature type="transmembrane region" description="Helical" evidence="6">
    <location>
        <begin position="198"/>
        <end position="216"/>
    </location>
</feature>
<evidence type="ECO:0000259" key="7">
    <source>
        <dbReference type="Pfam" id="PF09335"/>
    </source>
</evidence>
<organism evidence="8 9">
    <name type="scientific">Candidatus Enterococcus mangumiae</name>
    <dbReference type="NCBI Taxonomy" id="2230878"/>
    <lineage>
        <taxon>Bacteria</taxon>
        <taxon>Bacillati</taxon>
        <taxon>Bacillota</taxon>
        <taxon>Bacilli</taxon>
        <taxon>Lactobacillales</taxon>
        <taxon>Enterococcaceae</taxon>
        <taxon>Enterococcus</taxon>
    </lineage>
</organism>
<accession>A0ABZ2STU5</accession>
<feature type="transmembrane region" description="Helical" evidence="6">
    <location>
        <begin position="6"/>
        <end position="26"/>
    </location>
</feature>
<feature type="transmembrane region" description="Helical" evidence="6">
    <location>
        <begin position="53"/>
        <end position="74"/>
    </location>
</feature>
<evidence type="ECO:0000256" key="6">
    <source>
        <dbReference type="RuleBase" id="RU366058"/>
    </source>
</evidence>
<dbReference type="InterPro" id="IPR015414">
    <property type="entry name" value="TMEM64"/>
</dbReference>
<reference evidence="8 9" key="1">
    <citation type="submission" date="2021-03" db="EMBL/GenBank/DDBJ databases">
        <authorList>
            <person name="Gilmore M.S."/>
            <person name="Schwartzman J."/>
            <person name="Van Tyne D."/>
            <person name="Martin M."/>
            <person name="Earl A.M."/>
            <person name="Manson A.L."/>
            <person name="Straub T."/>
            <person name="Salamzade R."/>
            <person name="Saavedra J."/>
            <person name="Lebreton F."/>
            <person name="Prichula J."/>
            <person name="Schaufler K."/>
            <person name="Gaca A."/>
            <person name="Sgardioli B."/>
            <person name="Wagenaar J."/>
            <person name="Strong T."/>
        </authorList>
    </citation>
    <scope>NUCLEOTIDE SEQUENCE [LARGE SCALE GENOMIC DNA]</scope>
    <source>
        <strain evidence="8 9">DIV1094</strain>
    </source>
</reference>
<feature type="transmembrane region" description="Helical" evidence="6">
    <location>
        <begin position="138"/>
        <end position="158"/>
    </location>
</feature>
<dbReference type="RefSeq" id="WP_206854834.1">
    <property type="nucleotide sequence ID" value="NZ_CP147250.1"/>
</dbReference>
<keyword evidence="4 6" id="KW-1133">Transmembrane helix</keyword>
<evidence type="ECO:0000256" key="3">
    <source>
        <dbReference type="ARBA" id="ARBA00022692"/>
    </source>
</evidence>
<feature type="transmembrane region" description="Helical" evidence="6">
    <location>
        <begin position="94"/>
        <end position="117"/>
    </location>
</feature>
<comment type="subcellular location">
    <subcellularLocation>
        <location evidence="1 6">Cell membrane</location>
        <topology evidence="1 6">Multi-pass membrane protein</topology>
    </subcellularLocation>
</comment>
<evidence type="ECO:0000256" key="2">
    <source>
        <dbReference type="ARBA" id="ARBA00022475"/>
    </source>
</evidence>
<dbReference type="Proteomes" id="UP000664360">
    <property type="component" value="Chromosome"/>
</dbReference>
<dbReference type="PANTHER" id="PTHR12677:SF59">
    <property type="entry name" value="GOLGI APPARATUS MEMBRANE PROTEIN TVP38-RELATED"/>
    <property type="match status" value="1"/>
</dbReference>
<proteinExistence type="inferred from homology"/>
<evidence type="ECO:0000256" key="5">
    <source>
        <dbReference type="ARBA" id="ARBA00023136"/>
    </source>
</evidence>
<dbReference type="Pfam" id="PF09335">
    <property type="entry name" value="VTT_dom"/>
    <property type="match status" value="1"/>
</dbReference>
<dbReference type="InterPro" id="IPR032816">
    <property type="entry name" value="VTT_dom"/>
</dbReference>
<evidence type="ECO:0000313" key="9">
    <source>
        <dbReference type="Proteomes" id="UP000664360"/>
    </source>
</evidence>
<feature type="domain" description="VTT" evidence="7">
    <location>
        <begin position="74"/>
        <end position="187"/>
    </location>
</feature>
<evidence type="ECO:0000256" key="1">
    <source>
        <dbReference type="ARBA" id="ARBA00004651"/>
    </source>
</evidence>
<dbReference type="PANTHER" id="PTHR12677">
    <property type="entry name" value="GOLGI APPARATUS MEMBRANE PROTEIN TVP38-RELATED"/>
    <property type="match status" value="1"/>
</dbReference>
<reference evidence="8 9" key="2">
    <citation type="submission" date="2024-03" db="EMBL/GenBank/DDBJ databases">
        <title>The Genome Sequence of Enterococcus sp. DIV1094.</title>
        <authorList>
            <consortium name="The Broad Institute Genomics Platform"/>
            <consortium name="The Broad Institute Microbial Omics Core"/>
            <consortium name="The Broad Institute Genomic Center for Infectious Diseases"/>
            <person name="Earl A."/>
            <person name="Manson A."/>
            <person name="Gilmore M."/>
            <person name="Schwartman J."/>
            <person name="Shea T."/>
            <person name="Abouelleil A."/>
            <person name="Cao P."/>
            <person name="Chapman S."/>
            <person name="Cusick C."/>
            <person name="Young S."/>
            <person name="Neafsey D."/>
            <person name="Nusbaum C."/>
            <person name="Birren B."/>
        </authorList>
    </citation>
    <scope>NUCLEOTIDE SEQUENCE [LARGE SCALE GENOMIC DNA]</scope>
    <source>
        <strain evidence="8 9">DIV1094</strain>
    </source>
</reference>
<comment type="similarity">
    <text evidence="6">Belongs to the TVP38/TMEM64 family.</text>
</comment>
<evidence type="ECO:0000256" key="4">
    <source>
        <dbReference type="ARBA" id="ARBA00022989"/>
    </source>
</evidence>
<protein>
    <recommendedName>
        <fullName evidence="6">TVP38/TMEM64 family membrane protein</fullName>
    </recommendedName>
</protein>
<evidence type="ECO:0000313" key="8">
    <source>
        <dbReference type="EMBL" id="WYJ79171.1"/>
    </source>
</evidence>
<dbReference type="EMBL" id="CP147250">
    <property type="protein sequence ID" value="WYJ79171.1"/>
    <property type="molecule type" value="Genomic_DNA"/>
</dbReference>
<keyword evidence="3 6" id="KW-0812">Transmembrane</keyword>